<evidence type="ECO:0000313" key="1">
    <source>
        <dbReference type="EMBL" id="KAI4868636.1"/>
    </source>
</evidence>
<name>A0ACB9ZAQ1_9PEZI</name>
<dbReference type="Proteomes" id="UP001497700">
    <property type="component" value="Unassembled WGS sequence"/>
</dbReference>
<reference evidence="1 2" key="1">
    <citation type="journal article" date="2022" name="New Phytol.">
        <title>Ecological generalism drives hyperdiversity of secondary metabolite gene clusters in xylarialean endophytes.</title>
        <authorList>
            <person name="Franco M.E.E."/>
            <person name="Wisecaver J.H."/>
            <person name="Arnold A.E."/>
            <person name="Ju Y.M."/>
            <person name="Slot J.C."/>
            <person name="Ahrendt S."/>
            <person name="Moore L.P."/>
            <person name="Eastman K.E."/>
            <person name="Scott K."/>
            <person name="Konkel Z."/>
            <person name="Mondo S.J."/>
            <person name="Kuo A."/>
            <person name="Hayes R.D."/>
            <person name="Haridas S."/>
            <person name="Andreopoulos B."/>
            <person name="Riley R."/>
            <person name="LaButti K."/>
            <person name="Pangilinan J."/>
            <person name="Lipzen A."/>
            <person name="Amirebrahimi M."/>
            <person name="Yan J."/>
            <person name="Adam C."/>
            <person name="Keymanesh K."/>
            <person name="Ng V."/>
            <person name="Louie K."/>
            <person name="Northen T."/>
            <person name="Drula E."/>
            <person name="Henrissat B."/>
            <person name="Hsieh H.M."/>
            <person name="Youens-Clark K."/>
            <person name="Lutzoni F."/>
            <person name="Miadlikowska J."/>
            <person name="Eastwood D.C."/>
            <person name="Hamelin R.C."/>
            <person name="Grigoriev I.V."/>
            <person name="U'Ren J.M."/>
        </authorList>
    </citation>
    <scope>NUCLEOTIDE SEQUENCE [LARGE SCALE GENOMIC DNA]</scope>
    <source>
        <strain evidence="1 2">CBS 119005</strain>
    </source>
</reference>
<gene>
    <name evidence="1" type="ORF">F4820DRAFT_409071</name>
</gene>
<keyword evidence="2" id="KW-1185">Reference proteome</keyword>
<protein>
    <submittedName>
        <fullName evidence="1">FAD-dependent oxygenase</fullName>
    </submittedName>
</protein>
<organism evidence="1 2">
    <name type="scientific">Hypoxylon rubiginosum</name>
    <dbReference type="NCBI Taxonomy" id="110542"/>
    <lineage>
        <taxon>Eukaryota</taxon>
        <taxon>Fungi</taxon>
        <taxon>Dikarya</taxon>
        <taxon>Ascomycota</taxon>
        <taxon>Pezizomycotina</taxon>
        <taxon>Sordariomycetes</taxon>
        <taxon>Xylariomycetidae</taxon>
        <taxon>Xylariales</taxon>
        <taxon>Hypoxylaceae</taxon>
        <taxon>Hypoxylon</taxon>
    </lineage>
</organism>
<sequence>MRWLSVNFLLSALYMMSANLDSAVNGSVPEEHAKVLRDILSPAAKVYYPNSTEFNTLSARWSTLAEPNVNVVAVPSTEDDVAKIVQFAKKANLPILAFNGAHAAITTLGRMQGGIEIYMGQLSSVAIAQDDKTITVGGGTSSKAVTDALWNAGKQTVTGTCECVSVLGPALGGGHGWLQGHYGLVADQFVSMNVVLADGTLQTIDENSDLWWAMKGAGQNFGIVTSLTSKIYDIEQYDWAIETLIFDGDKVEAVYQAANDHLSPVPVNLINWSYWLNIPGADPDKPVVLFYIIQEGATTVNPAYTKPFHDIGPISIEAESGDYRDLARWTQVALDSTPCQKTGLANPRFPAYLKEYNIPAQKLAYDAFAAEVSGDSPFSTSIFMFEAYPVQGVQAIDSDSAAFAFRSDNILTAPLITYTPSSNELDQQAAELGNKLRNIVHKGSGSEELHAYVNYAFGDESPQNWYGYEQWRQDRLKALKKKYDPEGRFSFFAPVE</sequence>
<comment type="caution">
    <text evidence="1">The sequence shown here is derived from an EMBL/GenBank/DDBJ whole genome shotgun (WGS) entry which is preliminary data.</text>
</comment>
<evidence type="ECO:0000313" key="2">
    <source>
        <dbReference type="Proteomes" id="UP001497700"/>
    </source>
</evidence>
<dbReference type="EMBL" id="MU393436">
    <property type="protein sequence ID" value="KAI4868636.1"/>
    <property type="molecule type" value="Genomic_DNA"/>
</dbReference>
<proteinExistence type="predicted"/>
<accession>A0ACB9ZAQ1</accession>